<comment type="caution">
    <text evidence="3">The sequence shown here is derived from an EMBL/GenBank/DDBJ whole genome shotgun (WGS) entry which is preliminary data.</text>
</comment>
<dbReference type="SUPFAM" id="SSF55154">
    <property type="entry name" value="CYTH-like phosphatases"/>
    <property type="match status" value="1"/>
</dbReference>
<evidence type="ECO:0000259" key="2">
    <source>
        <dbReference type="PROSITE" id="PS51707"/>
    </source>
</evidence>
<evidence type="ECO:0000313" key="3">
    <source>
        <dbReference type="EMBL" id="KAA6185630.1"/>
    </source>
</evidence>
<dbReference type="InterPro" id="IPR023577">
    <property type="entry name" value="CYTH_domain"/>
</dbReference>
<gene>
    <name evidence="3" type="ORF">F2Q65_08010</name>
</gene>
<name>A0A5M8FNQ7_9GAMM</name>
<accession>A0A5M8FNQ7</accession>
<proteinExistence type="predicted"/>
<dbReference type="InterPro" id="IPR012042">
    <property type="entry name" value="NeuTTM/CthTTM-like"/>
</dbReference>
<dbReference type="InterPro" id="IPR033469">
    <property type="entry name" value="CYTH-like_dom_sf"/>
</dbReference>
<reference evidence="3 4" key="1">
    <citation type="submission" date="2019-09" db="EMBL/GenBank/DDBJ databases">
        <title>Whole-genome sequence of the purple sulfur bacterium Thiohalocapsa marina DSM 19078.</title>
        <authorList>
            <person name="Kyndt J.A."/>
            <person name="Meyer T.E."/>
        </authorList>
    </citation>
    <scope>NUCLEOTIDE SEQUENCE [LARGE SCALE GENOMIC DNA]</scope>
    <source>
        <strain evidence="3 4">DSM 19078</strain>
    </source>
</reference>
<dbReference type="PANTHER" id="PTHR40114">
    <property type="entry name" value="SLR0698 PROTEIN"/>
    <property type="match status" value="1"/>
</dbReference>
<feature type="active site" description="Proton acceptor" evidence="1">
    <location>
        <position position="30"/>
    </location>
</feature>
<keyword evidence="4" id="KW-1185">Reference proteome</keyword>
<dbReference type="Proteomes" id="UP000322981">
    <property type="component" value="Unassembled WGS sequence"/>
</dbReference>
<dbReference type="CDD" id="cd07891">
    <property type="entry name" value="CYTH-like_CthTTM-like_1"/>
    <property type="match status" value="1"/>
</dbReference>
<dbReference type="OrthoDB" id="9805588at2"/>
<dbReference type="SMART" id="SM01118">
    <property type="entry name" value="CYTH"/>
    <property type="match status" value="1"/>
</dbReference>
<protein>
    <submittedName>
        <fullName evidence="3">CYTH domain-containing protein</fullName>
    </submittedName>
</protein>
<dbReference type="PIRSF" id="PIRSF016487">
    <property type="entry name" value="CYTH_UCP016487"/>
    <property type="match status" value="1"/>
</dbReference>
<dbReference type="PANTHER" id="PTHR40114:SF1">
    <property type="entry name" value="SLR0698 PROTEIN"/>
    <property type="match status" value="1"/>
</dbReference>
<evidence type="ECO:0000256" key="1">
    <source>
        <dbReference type="PIRSR" id="PIRSR016487-1"/>
    </source>
</evidence>
<dbReference type="Gene3D" id="2.40.320.10">
    <property type="entry name" value="Hypothetical Protein Pfu-838710-001"/>
    <property type="match status" value="1"/>
</dbReference>
<feature type="domain" description="CYTH" evidence="2">
    <location>
        <begin position="2"/>
        <end position="149"/>
    </location>
</feature>
<dbReference type="PROSITE" id="PS51707">
    <property type="entry name" value="CYTH"/>
    <property type="match status" value="1"/>
</dbReference>
<sequence length="155" mass="17414">MATEIERKFLVEGDAWREDIESEAQMVQGYLTGNQAVTLRVRVKGDAAFLTVKGQPTGISRSEFEYPIPVTDAEAMLKELAVSPPIEKTRYRVRCGAHLWEVDVFAGANAGLVMAEVELDSEDEAFERPDWAGREVTGDRRYYNASLAQHPFSTW</sequence>
<dbReference type="Pfam" id="PF01928">
    <property type="entry name" value="CYTH"/>
    <property type="match status" value="1"/>
</dbReference>
<dbReference type="EMBL" id="VWXX01000008">
    <property type="protein sequence ID" value="KAA6185630.1"/>
    <property type="molecule type" value="Genomic_DNA"/>
</dbReference>
<evidence type="ECO:0000313" key="4">
    <source>
        <dbReference type="Proteomes" id="UP000322981"/>
    </source>
</evidence>
<dbReference type="AlphaFoldDB" id="A0A5M8FNQ7"/>
<organism evidence="3 4">
    <name type="scientific">Thiohalocapsa marina</name>
    <dbReference type="NCBI Taxonomy" id="424902"/>
    <lineage>
        <taxon>Bacteria</taxon>
        <taxon>Pseudomonadati</taxon>
        <taxon>Pseudomonadota</taxon>
        <taxon>Gammaproteobacteria</taxon>
        <taxon>Chromatiales</taxon>
        <taxon>Chromatiaceae</taxon>
        <taxon>Thiohalocapsa</taxon>
    </lineage>
</organism>
<dbReference type="RefSeq" id="WP_150092186.1">
    <property type="nucleotide sequence ID" value="NZ_JBFUOH010000003.1"/>
</dbReference>